<accession>A0ABU8B7H4</accession>
<dbReference type="RefSeq" id="WP_334479262.1">
    <property type="nucleotide sequence ID" value="NZ_JAZHRV010000001.1"/>
</dbReference>
<evidence type="ECO:0000313" key="3">
    <source>
        <dbReference type="Proteomes" id="UP001364224"/>
    </source>
</evidence>
<dbReference type="InterPro" id="IPR000073">
    <property type="entry name" value="AB_hydrolase_1"/>
</dbReference>
<dbReference type="EMBL" id="JAZHRV010000001">
    <property type="protein sequence ID" value="MEH2554490.1"/>
    <property type="molecule type" value="Genomic_DNA"/>
</dbReference>
<sequence>MSDRPASANATQDGVVLLHGISRTARSFSKMQAALEGCGFATLNQDYASRRKALEALAEDIHPSIQRFADGIDGSLHFVGHSMGGLLARVYIARYRPKRLGRVVMLGTPNSGSEIADRLKNIGAYRAFFGPAGQQLGTQRGAAIEALFPPVDYCVGIIAGDRSIYPITSAFLPKPHDGRVSVENTRLDRMVDHVVVHTSHPWLVRNSVAIEQTIAFLREGRFKPSAVITRESG</sequence>
<name>A0ABU8B7H4_9BRAD</name>
<dbReference type="PANTHER" id="PTHR37946">
    <property type="entry name" value="SLL1969 PROTEIN"/>
    <property type="match status" value="1"/>
</dbReference>
<dbReference type="InterPro" id="IPR029058">
    <property type="entry name" value="AB_hydrolase_fold"/>
</dbReference>
<organism evidence="2 3">
    <name type="scientific">Bradyrhizobium algeriense</name>
    <dbReference type="NCBI Taxonomy" id="634784"/>
    <lineage>
        <taxon>Bacteria</taxon>
        <taxon>Pseudomonadati</taxon>
        <taxon>Pseudomonadota</taxon>
        <taxon>Alphaproteobacteria</taxon>
        <taxon>Hyphomicrobiales</taxon>
        <taxon>Nitrobacteraceae</taxon>
        <taxon>Bradyrhizobium</taxon>
    </lineage>
</organism>
<evidence type="ECO:0000313" key="2">
    <source>
        <dbReference type="EMBL" id="MEH2554490.1"/>
    </source>
</evidence>
<feature type="domain" description="AB hydrolase-1" evidence="1">
    <location>
        <begin position="15"/>
        <end position="120"/>
    </location>
</feature>
<dbReference type="Proteomes" id="UP001364224">
    <property type="component" value="Unassembled WGS sequence"/>
</dbReference>
<dbReference type="PANTHER" id="PTHR37946:SF1">
    <property type="entry name" value="SLL1969 PROTEIN"/>
    <property type="match status" value="1"/>
</dbReference>
<proteinExistence type="predicted"/>
<comment type="caution">
    <text evidence="2">The sequence shown here is derived from an EMBL/GenBank/DDBJ whole genome shotgun (WGS) entry which is preliminary data.</text>
</comment>
<protein>
    <submittedName>
        <fullName evidence="2">Pimeloyl-ACP methyl ester carboxylesterase</fullName>
    </submittedName>
</protein>
<dbReference type="Pfam" id="PF00561">
    <property type="entry name" value="Abhydrolase_1"/>
    <property type="match status" value="1"/>
</dbReference>
<gene>
    <name evidence="2" type="ORF">V1286_002019</name>
</gene>
<dbReference type="SUPFAM" id="SSF53474">
    <property type="entry name" value="alpha/beta-Hydrolases"/>
    <property type="match status" value="1"/>
</dbReference>
<dbReference type="Gene3D" id="3.40.50.1820">
    <property type="entry name" value="alpha/beta hydrolase"/>
    <property type="match status" value="1"/>
</dbReference>
<evidence type="ECO:0000259" key="1">
    <source>
        <dbReference type="Pfam" id="PF00561"/>
    </source>
</evidence>
<reference evidence="2 3" key="1">
    <citation type="submission" date="2024-02" db="EMBL/GenBank/DDBJ databases">
        <title>Adaptive strategies in a cosmopolitan and abundant soil bacterium.</title>
        <authorList>
            <person name="Carini P."/>
        </authorList>
    </citation>
    <scope>NUCLEOTIDE SEQUENCE [LARGE SCALE GENOMIC DNA]</scope>
    <source>
        <strain evidence="2 3">AZCC 1608</strain>
    </source>
</reference>
<keyword evidence="3" id="KW-1185">Reference proteome</keyword>